<comment type="subunit">
    <text evidence="8">Associates with the 50S ribosomal subunit.</text>
</comment>
<dbReference type="Gene3D" id="3.40.50.300">
    <property type="entry name" value="P-loop containing nucleotide triphosphate hydrolases"/>
    <property type="match status" value="2"/>
</dbReference>
<dbReference type="InterPro" id="IPR032859">
    <property type="entry name" value="KH_dom-like"/>
</dbReference>
<dbReference type="InterPro" id="IPR031166">
    <property type="entry name" value="G_ENGA"/>
</dbReference>
<reference evidence="13 14" key="1">
    <citation type="submission" date="2015-05" db="EMBL/GenBank/DDBJ databases">
        <title>Complete genome sequence of a sulfur-oxidizing gammaproteobacterium strain HA5.</title>
        <authorList>
            <person name="Miura A."/>
            <person name="Kojima H."/>
            <person name="Fukui M."/>
        </authorList>
    </citation>
    <scope>NUCLEOTIDE SEQUENCE [LARGE SCALE GENOMIC DNA]</scope>
    <source>
        <strain evidence="13 14">HA5</strain>
    </source>
</reference>
<evidence type="ECO:0000313" key="14">
    <source>
        <dbReference type="Proteomes" id="UP000243180"/>
    </source>
</evidence>
<proteinExistence type="inferred from homology"/>
<keyword evidence="14" id="KW-1185">Reference proteome</keyword>
<dbReference type="InterPro" id="IPR027417">
    <property type="entry name" value="P-loop_NTPase"/>
</dbReference>
<evidence type="ECO:0000259" key="12">
    <source>
        <dbReference type="PROSITE" id="PS51712"/>
    </source>
</evidence>
<dbReference type="Pfam" id="PF01926">
    <property type="entry name" value="MMR_HSR1"/>
    <property type="match status" value="2"/>
</dbReference>
<evidence type="ECO:0000256" key="1">
    <source>
        <dbReference type="ARBA" id="ARBA00008279"/>
    </source>
</evidence>
<dbReference type="GO" id="GO:0042254">
    <property type="term" value="P:ribosome biogenesis"/>
    <property type="evidence" value="ECO:0007669"/>
    <property type="project" value="UniProtKB-KW"/>
</dbReference>
<dbReference type="FunFam" id="3.40.50.300:FF:000040">
    <property type="entry name" value="GTPase Der"/>
    <property type="match status" value="1"/>
</dbReference>
<dbReference type="Proteomes" id="UP000243180">
    <property type="component" value="Chromosome"/>
</dbReference>
<feature type="binding site" evidence="8">
    <location>
        <begin position="299"/>
        <end position="302"/>
    </location>
    <ligand>
        <name>GTP</name>
        <dbReference type="ChEBI" id="CHEBI:37565"/>
        <label>2</label>
    </ligand>
</feature>
<dbReference type="InterPro" id="IPR005225">
    <property type="entry name" value="Small_GTP-bd"/>
</dbReference>
<keyword evidence="4 10" id="KW-0677">Repeat</keyword>
<dbReference type="SUPFAM" id="SSF52540">
    <property type="entry name" value="P-loop containing nucleoside triphosphate hydrolases"/>
    <property type="match status" value="2"/>
</dbReference>
<dbReference type="GO" id="GO:0005525">
    <property type="term" value="F:GTP binding"/>
    <property type="evidence" value="ECO:0007669"/>
    <property type="project" value="UniProtKB-UniRule"/>
</dbReference>
<feature type="domain" description="EngA-type G" evidence="12">
    <location>
        <begin position="3"/>
        <end position="172"/>
    </location>
</feature>
<keyword evidence="6 8" id="KW-0342">GTP-binding</keyword>
<evidence type="ECO:0000313" key="13">
    <source>
        <dbReference type="EMBL" id="BAV33974.1"/>
    </source>
</evidence>
<feature type="compositionally biased region" description="Basic residues" evidence="11">
    <location>
        <begin position="452"/>
        <end position="461"/>
    </location>
</feature>
<dbReference type="NCBIfam" id="TIGR00231">
    <property type="entry name" value="small_GTP"/>
    <property type="match status" value="2"/>
</dbReference>
<dbReference type="EMBL" id="AP014879">
    <property type="protein sequence ID" value="BAV33974.1"/>
    <property type="molecule type" value="Genomic_DNA"/>
</dbReference>
<feature type="binding site" evidence="8">
    <location>
        <begin position="124"/>
        <end position="127"/>
    </location>
    <ligand>
        <name>GTP</name>
        <dbReference type="ChEBI" id="CHEBI:37565"/>
        <label>1</label>
    </ligand>
</feature>
<dbReference type="CDD" id="cd01894">
    <property type="entry name" value="EngA1"/>
    <property type="match status" value="1"/>
</dbReference>
<dbReference type="InterPro" id="IPR006073">
    <property type="entry name" value="GTP-bd"/>
</dbReference>
<dbReference type="HAMAP" id="MF_00195">
    <property type="entry name" value="GTPase_Der"/>
    <property type="match status" value="1"/>
</dbReference>
<dbReference type="GO" id="GO:0043022">
    <property type="term" value="F:ribosome binding"/>
    <property type="evidence" value="ECO:0007669"/>
    <property type="project" value="TreeGrafter"/>
</dbReference>
<evidence type="ECO:0000256" key="3">
    <source>
        <dbReference type="ARBA" id="ARBA00022517"/>
    </source>
</evidence>
<evidence type="ECO:0000256" key="7">
    <source>
        <dbReference type="ARBA" id="ARBA00032345"/>
    </source>
</evidence>
<name>A0A1B4XGQ1_9GAMM</name>
<dbReference type="Gene3D" id="3.30.300.20">
    <property type="match status" value="1"/>
</dbReference>
<dbReference type="InterPro" id="IPR003593">
    <property type="entry name" value="AAA+_ATPase"/>
</dbReference>
<feature type="region of interest" description="Disordered" evidence="11">
    <location>
        <begin position="440"/>
        <end position="461"/>
    </location>
</feature>
<dbReference type="PRINTS" id="PR00326">
    <property type="entry name" value="GTP1OBG"/>
</dbReference>
<dbReference type="InterPro" id="IPR016484">
    <property type="entry name" value="GTPase_Der"/>
</dbReference>
<dbReference type="Pfam" id="PF14714">
    <property type="entry name" value="KH_dom-like"/>
    <property type="match status" value="1"/>
</dbReference>
<evidence type="ECO:0000256" key="9">
    <source>
        <dbReference type="PROSITE-ProRule" id="PRU01049"/>
    </source>
</evidence>
<evidence type="ECO:0000256" key="6">
    <source>
        <dbReference type="ARBA" id="ARBA00023134"/>
    </source>
</evidence>
<dbReference type="InterPro" id="IPR015946">
    <property type="entry name" value="KH_dom-like_a/b"/>
</dbReference>
<dbReference type="OrthoDB" id="9805918at2"/>
<evidence type="ECO:0000256" key="4">
    <source>
        <dbReference type="ARBA" id="ARBA00022737"/>
    </source>
</evidence>
<gene>
    <name evidence="8" type="primary">der</name>
    <name evidence="13" type="ORF">SCL_1671</name>
</gene>
<dbReference type="PROSITE" id="PS51712">
    <property type="entry name" value="G_ENGA"/>
    <property type="match status" value="2"/>
</dbReference>
<organism evidence="13 14">
    <name type="scientific">Sulfuricaulis limicola</name>
    <dbReference type="NCBI Taxonomy" id="1620215"/>
    <lineage>
        <taxon>Bacteria</taxon>
        <taxon>Pseudomonadati</taxon>
        <taxon>Pseudomonadota</taxon>
        <taxon>Gammaproteobacteria</taxon>
        <taxon>Acidiferrobacterales</taxon>
        <taxon>Acidiferrobacteraceae</taxon>
        <taxon>Sulfuricaulis</taxon>
    </lineage>
</organism>
<feature type="binding site" evidence="8">
    <location>
        <begin position="234"/>
        <end position="238"/>
    </location>
    <ligand>
        <name>GTP</name>
        <dbReference type="ChEBI" id="CHEBI:37565"/>
        <label>2</label>
    </ligand>
</feature>
<dbReference type="FunFam" id="3.30.300.20:FF:000004">
    <property type="entry name" value="GTPase Der"/>
    <property type="match status" value="1"/>
</dbReference>
<feature type="domain" description="EngA-type G" evidence="12">
    <location>
        <begin position="181"/>
        <end position="354"/>
    </location>
</feature>
<feature type="binding site" evidence="8">
    <location>
        <begin position="187"/>
        <end position="194"/>
    </location>
    <ligand>
        <name>GTP</name>
        <dbReference type="ChEBI" id="CHEBI:37565"/>
        <label>2</label>
    </ligand>
</feature>
<evidence type="ECO:0000256" key="2">
    <source>
        <dbReference type="ARBA" id="ARBA00020953"/>
    </source>
</evidence>
<comment type="function">
    <text evidence="8 10">GTPase that plays an essential role in the late steps of ribosome biogenesis.</text>
</comment>
<dbReference type="KEGG" id="slim:SCL_1671"/>
<dbReference type="CDD" id="cd01895">
    <property type="entry name" value="EngA2"/>
    <property type="match status" value="1"/>
</dbReference>
<comment type="similarity">
    <text evidence="1 8 9 10">Belongs to the TRAFAC class TrmE-Era-EngA-EngB-Septin-like GTPase superfamily. EngA (Der) GTPase family.</text>
</comment>
<dbReference type="PIRSF" id="PIRSF006485">
    <property type="entry name" value="GTP-binding_EngA"/>
    <property type="match status" value="1"/>
</dbReference>
<protein>
    <recommendedName>
        <fullName evidence="2 8">GTPase Der</fullName>
    </recommendedName>
    <alternativeName>
        <fullName evidence="7 8">GTP-binding protein EngA</fullName>
    </alternativeName>
</protein>
<evidence type="ECO:0000256" key="11">
    <source>
        <dbReference type="SAM" id="MobiDB-lite"/>
    </source>
</evidence>
<feature type="binding site" evidence="8">
    <location>
        <begin position="9"/>
        <end position="16"/>
    </location>
    <ligand>
        <name>GTP</name>
        <dbReference type="ChEBI" id="CHEBI:37565"/>
        <label>1</label>
    </ligand>
</feature>
<feature type="binding site" evidence="8">
    <location>
        <begin position="56"/>
        <end position="60"/>
    </location>
    <ligand>
        <name>GTP</name>
        <dbReference type="ChEBI" id="CHEBI:37565"/>
        <label>1</label>
    </ligand>
</feature>
<dbReference type="SMART" id="SM00382">
    <property type="entry name" value="AAA"/>
    <property type="match status" value="2"/>
</dbReference>
<dbReference type="InParanoid" id="A0A1B4XGQ1"/>
<dbReference type="FunCoup" id="A0A1B4XGQ1">
    <property type="interactions" value="512"/>
</dbReference>
<dbReference type="NCBIfam" id="TIGR03594">
    <property type="entry name" value="GTPase_EngA"/>
    <property type="match status" value="1"/>
</dbReference>
<dbReference type="AlphaFoldDB" id="A0A1B4XGQ1"/>
<keyword evidence="5 8" id="KW-0547">Nucleotide-binding</keyword>
<evidence type="ECO:0000256" key="8">
    <source>
        <dbReference type="HAMAP-Rule" id="MF_00195"/>
    </source>
</evidence>
<evidence type="ECO:0000256" key="10">
    <source>
        <dbReference type="RuleBase" id="RU004481"/>
    </source>
</evidence>
<sequence length="461" mass="50283">MKPVVVLIGRPNVGKSTLFNRLTRSRSALVADAPGLTRDRQYGDGRIGDRPYFVVDTGGVVTGLATAKDREDVTSGVATQVRTALTEADTVILIVDALEGIHPVDRVLAADLRRLGKPVWLAVNKTEGRDPATVTGEFYALGFGEPAAISAAHGEGVEELIRRVLEKLPVEEEIEPDQSVPRIAVIGKPNVGKSTLVNALLGEQRVVVCDEPGTTRDSIHVPVERAGRRYVLIDTAGVRRRARIDDLLEKFSVLKTLQAIDQANVAILVIDAQVGVAEQDASLAGYALEAGRALVVAVNKWDAVESSDRDWAKRELERKLPFLDFARMHFISARDGTGVGGLFRSVDEAHASAQRAMATPKLNRVLQAAVTATPPPLVRGRRARPKYAHQGGKNPPRIVIHGNQVASLSKSYRRYLANTFRKAFHLIGTPVLIECRQEENPYQGKKTASGRAGRRTKRRRP</sequence>
<accession>A0A1B4XGQ1</accession>
<evidence type="ECO:0000256" key="5">
    <source>
        <dbReference type="ARBA" id="ARBA00022741"/>
    </source>
</evidence>
<keyword evidence="3 8" id="KW-0690">Ribosome biogenesis</keyword>
<dbReference type="PANTHER" id="PTHR43834">
    <property type="entry name" value="GTPASE DER"/>
    <property type="match status" value="1"/>
</dbReference>
<dbReference type="RefSeq" id="WP_096360769.1">
    <property type="nucleotide sequence ID" value="NZ_AP014879.1"/>
</dbReference>
<dbReference type="PANTHER" id="PTHR43834:SF6">
    <property type="entry name" value="GTPASE DER"/>
    <property type="match status" value="1"/>
</dbReference>